<reference evidence="1" key="1">
    <citation type="journal article" date="2014" name="Front. Microbiol.">
        <title>High frequency of phylogenetically diverse reductive dehalogenase-homologous genes in deep subseafloor sedimentary metagenomes.</title>
        <authorList>
            <person name="Kawai M."/>
            <person name="Futagami T."/>
            <person name="Toyoda A."/>
            <person name="Takaki Y."/>
            <person name="Nishi S."/>
            <person name="Hori S."/>
            <person name="Arai W."/>
            <person name="Tsubouchi T."/>
            <person name="Morono Y."/>
            <person name="Uchiyama I."/>
            <person name="Ito T."/>
            <person name="Fujiyama A."/>
            <person name="Inagaki F."/>
            <person name="Takami H."/>
        </authorList>
    </citation>
    <scope>NUCLEOTIDE SEQUENCE</scope>
    <source>
        <strain evidence="1">Expedition CK06-06</strain>
    </source>
</reference>
<organism evidence="1">
    <name type="scientific">marine sediment metagenome</name>
    <dbReference type="NCBI Taxonomy" id="412755"/>
    <lineage>
        <taxon>unclassified sequences</taxon>
        <taxon>metagenomes</taxon>
        <taxon>ecological metagenomes</taxon>
    </lineage>
</organism>
<feature type="non-terminal residue" evidence="1">
    <location>
        <position position="1"/>
    </location>
</feature>
<accession>X0XS76</accession>
<gene>
    <name evidence="1" type="ORF">S01H1_74974</name>
</gene>
<protein>
    <submittedName>
        <fullName evidence="1">Uncharacterized protein</fullName>
    </submittedName>
</protein>
<sequence>YAGRGEPEEEGDLGDFELNLIASDVGVAGQWAIAAAGAGFWFLGPDGIYSIYGSTIQKRTKHIQKDIRRLYRSYPGVVGAPASMAYVPSAAIFEGKFVLSCADQAGTNNLVYLIDMYRETVSKYVVAISGIQVISWGSLTQDRIYGFTATSAGTITLDYLQDSRTSGEAFDFGWVSKQYDMGAPNHYKELTYAMVEFGTDGTSATTLTLTCTLDDGNVYTETGLATGEEAFFEGLAPFK</sequence>
<comment type="caution">
    <text evidence="1">The sequence shown here is derived from an EMBL/GenBank/DDBJ whole genome shotgun (WGS) entry which is preliminary data.</text>
</comment>
<feature type="non-terminal residue" evidence="1">
    <location>
        <position position="239"/>
    </location>
</feature>
<proteinExistence type="predicted"/>
<dbReference type="AlphaFoldDB" id="X0XS76"/>
<dbReference type="EMBL" id="BARS01050192">
    <property type="protein sequence ID" value="GAG46105.1"/>
    <property type="molecule type" value="Genomic_DNA"/>
</dbReference>
<name>X0XS76_9ZZZZ</name>
<evidence type="ECO:0000313" key="1">
    <source>
        <dbReference type="EMBL" id="GAG46105.1"/>
    </source>
</evidence>